<name>A0A094XC25_ALKAL</name>
<protein>
    <submittedName>
        <fullName evidence="1">Uncharacterized protein</fullName>
    </submittedName>
</protein>
<dbReference type="eggNOG" id="ENOG5030CAE">
    <property type="taxonomic scope" value="Bacteria"/>
</dbReference>
<evidence type="ECO:0000313" key="1">
    <source>
        <dbReference type="EMBL" id="KGA96340.1"/>
    </source>
</evidence>
<proteinExistence type="predicted"/>
<dbReference type="OrthoDB" id="7058235at2"/>
<evidence type="ECO:0000313" key="2">
    <source>
        <dbReference type="EMBL" id="THG90808.1"/>
    </source>
</evidence>
<comment type="caution">
    <text evidence="1">The sequence shown here is derived from an EMBL/GenBank/DDBJ whole genome shotgun (WGS) entry which is preliminary data.</text>
</comment>
<dbReference type="EMBL" id="ALPT02000066">
    <property type="protein sequence ID" value="KGA96340.1"/>
    <property type="molecule type" value="Genomic_DNA"/>
</dbReference>
<evidence type="ECO:0000313" key="3">
    <source>
        <dbReference type="Proteomes" id="UP000002754"/>
    </source>
</evidence>
<dbReference type="Proteomes" id="UP000297014">
    <property type="component" value="Unassembled WGS sequence"/>
</dbReference>
<reference evidence="1 3" key="1">
    <citation type="journal article" date="2014" name="Genome Announc.">
        <title>Draft Genome Sequence of Bacillus alcalophilus AV1934, a Classic Alkaliphile Isolated from Human Feces in 1934.</title>
        <authorList>
            <person name="Attie O."/>
            <person name="Jayaprakash A."/>
            <person name="Shah H."/>
            <person name="Paulsen I.T."/>
            <person name="Morino M."/>
            <person name="Takahashi Y."/>
            <person name="Narumi I."/>
            <person name="Sachidanandam R."/>
            <person name="Satoh K."/>
            <person name="Ito M."/>
            <person name="Krulwich T.A."/>
        </authorList>
    </citation>
    <scope>NUCLEOTIDE SEQUENCE [LARGE SCALE GENOMIC DNA]</scope>
    <source>
        <strain evidence="1 3">AV1934</strain>
    </source>
</reference>
<dbReference type="EMBL" id="JALP01000113">
    <property type="protein sequence ID" value="THG90808.1"/>
    <property type="molecule type" value="Genomic_DNA"/>
</dbReference>
<keyword evidence="3" id="KW-1185">Reference proteome</keyword>
<accession>A0A094XC25</accession>
<organism evidence="1 3">
    <name type="scientific">Alkalihalobacillus alcalophilus ATCC 27647 = CGMCC 1.3604</name>
    <dbReference type="NCBI Taxonomy" id="1218173"/>
    <lineage>
        <taxon>Bacteria</taxon>
        <taxon>Bacillati</taxon>
        <taxon>Bacillota</taxon>
        <taxon>Bacilli</taxon>
        <taxon>Bacillales</taxon>
        <taxon>Bacillaceae</taxon>
        <taxon>Alkalihalobacillus</taxon>
    </lineage>
</organism>
<dbReference type="RefSeq" id="WP_003321775.1">
    <property type="nucleotide sequence ID" value="NZ_ALPT02000066.1"/>
</dbReference>
<sequence length="205" mass="24232">MISEEEIKYDLINMDDTGIVKKYLLNTDVWYFTCHLNLDHNAFMINLDLMNEIVSNNLSVSMKNILIVGSGKTGYSFSPQKALRKFDSNEEIESDIDIAIISDKYFFEYWNLARKEVSVRYSRYYNEISSGIFNGYISKNTLEDIPSIRKKWNDRIRATKKELKARAKFQHPINFRIYRSWEDLEEYHIKGINKLKKVIIKEGSK</sequence>
<reference evidence="2 4" key="2">
    <citation type="submission" date="2014-01" db="EMBL/GenBank/DDBJ databases">
        <title>Draft genome sequencing of Bacillus alcalophilus CGMCC 1.3604.</title>
        <authorList>
            <person name="Yang J."/>
            <person name="Diao L."/>
            <person name="Yang S."/>
        </authorList>
    </citation>
    <scope>NUCLEOTIDE SEQUENCE [LARGE SCALE GENOMIC DNA]</scope>
    <source>
        <strain evidence="2 4">CGMCC 1.3604</strain>
    </source>
</reference>
<evidence type="ECO:0000313" key="4">
    <source>
        <dbReference type="Proteomes" id="UP000297014"/>
    </source>
</evidence>
<dbReference type="Proteomes" id="UP000002754">
    <property type="component" value="Unassembled WGS sequence"/>
</dbReference>
<dbReference type="AlphaFoldDB" id="A0A094XC25"/>
<gene>
    <name evidence="2" type="ORF">AJ85_08675</name>
    <name evidence="1" type="ORF">BALCAV_0216895</name>
</gene>